<dbReference type="PANTHER" id="PTHR43805:SF1">
    <property type="entry name" value="GP-PDE DOMAIN-CONTAINING PROTEIN"/>
    <property type="match status" value="1"/>
</dbReference>
<dbReference type="Pfam" id="PF03009">
    <property type="entry name" value="GDPD"/>
    <property type="match status" value="1"/>
</dbReference>
<accession>A0ABW2KP32</accession>
<dbReference type="Gene3D" id="3.20.20.190">
    <property type="entry name" value="Phosphatidylinositol (PI) phosphodiesterase"/>
    <property type="match status" value="1"/>
</dbReference>
<dbReference type="RefSeq" id="WP_379873774.1">
    <property type="nucleotide sequence ID" value="NZ_JBHTBH010000016.1"/>
</dbReference>
<dbReference type="EMBL" id="JBHTBH010000016">
    <property type="protein sequence ID" value="MFC7331133.1"/>
    <property type="molecule type" value="Genomic_DNA"/>
</dbReference>
<evidence type="ECO:0000259" key="1">
    <source>
        <dbReference type="PROSITE" id="PS51704"/>
    </source>
</evidence>
<name>A0ABW2KP32_9ACTN</name>
<dbReference type="CDD" id="cd08561">
    <property type="entry name" value="GDPD_cytoplasmic_ScUgpQ2_like"/>
    <property type="match status" value="1"/>
</dbReference>
<evidence type="ECO:0000313" key="3">
    <source>
        <dbReference type="Proteomes" id="UP001596540"/>
    </source>
</evidence>
<dbReference type="PROSITE" id="PS51704">
    <property type="entry name" value="GP_PDE"/>
    <property type="match status" value="1"/>
</dbReference>
<protein>
    <submittedName>
        <fullName evidence="2">Glycerophosphodiester phosphodiesterase</fullName>
    </submittedName>
</protein>
<dbReference type="SUPFAM" id="SSF51695">
    <property type="entry name" value="PLC-like phosphodiesterases"/>
    <property type="match status" value="1"/>
</dbReference>
<feature type="domain" description="GP-PDE" evidence="1">
    <location>
        <begin position="11"/>
        <end position="254"/>
    </location>
</feature>
<evidence type="ECO:0000313" key="2">
    <source>
        <dbReference type="EMBL" id="MFC7331133.1"/>
    </source>
</evidence>
<dbReference type="Proteomes" id="UP001596540">
    <property type="component" value="Unassembled WGS sequence"/>
</dbReference>
<dbReference type="InterPro" id="IPR030395">
    <property type="entry name" value="GP_PDE_dom"/>
</dbReference>
<comment type="caution">
    <text evidence="2">The sequence shown here is derived from an EMBL/GenBank/DDBJ whole genome shotgun (WGS) entry which is preliminary data.</text>
</comment>
<organism evidence="2 3">
    <name type="scientific">Marinactinospora rubrisoli</name>
    <dbReference type="NCBI Taxonomy" id="2715399"/>
    <lineage>
        <taxon>Bacteria</taxon>
        <taxon>Bacillati</taxon>
        <taxon>Actinomycetota</taxon>
        <taxon>Actinomycetes</taxon>
        <taxon>Streptosporangiales</taxon>
        <taxon>Nocardiopsidaceae</taxon>
        <taxon>Marinactinospora</taxon>
    </lineage>
</organism>
<dbReference type="InterPro" id="IPR017946">
    <property type="entry name" value="PLC-like_Pdiesterase_TIM-brl"/>
</dbReference>
<gene>
    <name evidence="2" type="ORF">ACFQRF_25680</name>
</gene>
<reference evidence="3" key="1">
    <citation type="journal article" date="2019" name="Int. J. Syst. Evol. Microbiol.">
        <title>The Global Catalogue of Microorganisms (GCM) 10K type strain sequencing project: providing services to taxonomists for standard genome sequencing and annotation.</title>
        <authorList>
            <consortium name="The Broad Institute Genomics Platform"/>
            <consortium name="The Broad Institute Genome Sequencing Center for Infectious Disease"/>
            <person name="Wu L."/>
            <person name="Ma J."/>
        </authorList>
    </citation>
    <scope>NUCLEOTIDE SEQUENCE [LARGE SCALE GENOMIC DNA]</scope>
    <source>
        <strain evidence="3">CGMCC 4.7382</strain>
    </source>
</reference>
<proteinExistence type="predicted"/>
<dbReference type="PANTHER" id="PTHR43805">
    <property type="entry name" value="GLYCEROPHOSPHORYL DIESTER PHOSPHODIESTERASE"/>
    <property type="match status" value="1"/>
</dbReference>
<keyword evidence="3" id="KW-1185">Reference proteome</keyword>
<sequence length="269" mass="29206">MTPHLLDPPAPIGLAHRGGWLTDAAGRARTELENTAPAFQHAVDLGYRHLETDVHATRDGVLLAFHDATLDRTTDRSGAVADLPYAEVARARVAGTEPVPLLEDLLGTWPGVRFNIDVKADSAVPPLVRVLRRTRAWDRVCVGSFSQRRLERVRRAVDRPVAMSCGPVDAARLRFASFAPPLAALARHGVRYAQLPLRLGRFPVVSRDLIATAHRAGVQVHVWTVNEPAVMRRLLDAGVDGIVSDNVVELRRVLAERGAWPAAGSAAPA</sequence>